<reference evidence="2" key="3">
    <citation type="submission" date="2015-04" db="UniProtKB">
        <authorList>
            <consortium name="EnsemblPlants"/>
        </authorList>
    </citation>
    <scope>IDENTIFICATION</scope>
</reference>
<organism evidence="2 3">
    <name type="scientific">Leersia perrieri</name>
    <dbReference type="NCBI Taxonomy" id="77586"/>
    <lineage>
        <taxon>Eukaryota</taxon>
        <taxon>Viridiplantae</taxon>
        <taxon>Streptophyta</taxon>
        <taxon>Embryophyta</taxon>
        <taxon>Tracheophyta</taxon>
        <taxon>Spermatophyta</taxon>
        <taxon>Magnoliopsida</taxon>
        <taxon>Liliopsida</taxon>
        <taxon>Poales</taxon>
        <taxon>Poaceae</taxon>
        <taxon>BOP clade</taxon>
        <taxon>Oryzoideae</taxon>
        <taxon>Oryzeae</taxon>
        <taxon>Oryzinae</taxon>
        <taxon>Leersia</taxon>
    </lineage>
</organism>
<dbReference type="HOGENOM" id="CLU_2088319_0_0_1"/>
<name>A0A0D9VXB1_9ORYZ</name>
<evidence type="ECO:0000256" key="1">
    <source>
        <dbReference type="SAM" id="MobiDB-lite"/>
    </source>
</evidence>
<feature type="compositionally biased region" description="Basic and acidic residues" evidence="1">
    <location>
        <begin position="1"/>
        <end position="13"/>
    </location>
</feature>
<keyword evidence="3" id="KW-1185">Reference proteome</keyword>
<reference evidence="3" key="2">
    <citation type="submission" date="2013-12" db="EMBL/GenBank/DDBJ databases">
        <authorList>
            <person name="Yu Y."/>
            <person name="Lee S."/>
            <person name="de Baynast K."/>
            <person name="Wissotski M."/>
            <person name="Liu L."/>
            <person name="Talag J."/>
            <person name="Goicoechea J."/>
            <person name="Angelova A."/>
            <person name="Jetty R."/>
            <person name="Kudrna D."/>
            <person name="Golser W."/>
            <person name="Rivera L."/>
            <person name="Zhang J."/>
            <person name="Wing R."/>
        </authorList>
    </citation>
    <scope>NUCLEOTIDE SEQUENCE</scope>
</reference>
<feature type="region of interest" description="Disordered" evidence="1">
    <location>
        <begin position="1"/>
        <end position="34"/>
    </location>
</feature>
<dbReference type="EnsemblPlants" id="LPERR03G24150.1">
    <property type="protein sequence ID" value="LPERR03G24150.1"/>
    <property type="gene ID" value="LPERR03G24150"/>
</dbReference>
<reference evidence="2 3" key="1">
    <citation type="submission" date="2012-08" db="EMBL/GenBank/DDBJ databases">
        <title>Oryza genome evolution.</title>
        <authorList>
            <person name="Wing R.A."/>
        </authorList>
    </citation>
    <scope>NUCLEOTIDE SEQUENCE</scope>
</reference>
<proteinExistence type="predicted"/>
<dbReference type="AlphaFoldDB" id="A0A0D9VXB1"/>
<accession>A0A0D9VXB1</accession>
<evidence type="ECO:0000313" key="3">
    <source>
        <dbReference type="Proteomes" id="UP000032180"/>
    </source>
</evidence>
<dbReference type="Proteomes" id="UP000032180">
    <property type="component" value="Chromosome 3"/>
</dbReference>
<sequence>MAGSGRRDLREAGYGRGDPGEAGSNRVDLSGGRGDDDDQFFFFGTKNSFLGRWIIIFLQEGGEPCGSKRFIAGAPSTKTIFGCTDLQIRAVGWRCMGRGGTGRGLHAKVTHIPAEQR</sequence>
<evidence type="ECO:0000313" key="2">
    <source>
        <dbReference type="EnsemblPlants" id="LPERR03G24150.1"/>
    </source>
</evidence>
<protein>
    <submittedName>
        <fullName evidence="2">Uncharacterized protein</fullName>
    </submittedName>
</protein>
<dbReference type="Gramene" id="LPERR03G24150.1">
    <property type="protein sequence ID" value="LPERR03G24150.1"/>
    <property type="gene ID" value="LPERR03G24150"/>
</dbReference>